<proteinExistence type="predicted"/>
<evidence type="ECO:0000256" key="4">
    <source>
        <dbReference type="SAM" id="SignalP"/>
    </source>
</evidence>
<keyword evidence="2" id="KW-0677">Repeat</keyword>
<gene>
    <name evidence="6" type="ORF">PN36_02100</name>
</gene>
<evidence type="ECO:0000256" key="2">
    <source>
        <dbReference type="ARBA" id="ARBA00022737"/>
    </source>
</evidence>
<sequence length="523" mass="56881">MKNASILWALLILTFSTLQAAETVELCTAIDGSGSIGYSDFQLQIEGLARAIEKSSVVPQNSRVTLSIVQFSGGVRVEVTPTLIDSQATADAVAAQVRAMNQMGGGTNIPGAIDACTQQFRFTADKQVIDVSTDGESSDSSEASTRAIAAGVDVINALGVGWGINIGELRSLVRPQPASEFPKKGFVHIAPSFNEYAKAIKSKIAAETGQLLKIKCTQLPQVECNGLVELYYRTKGYYWKESWSADQTHCDWKGITCQDGHVTQIDLSANKLKGKIPRSIGYYFSHLSRLNLADNQLSGTIPSSLGYLSQLQYLALNNNQLNGSIPGSIAYIKQLQTLNLNDNQLSGLLPTFFDNLKELQRFDISNNQLTGFLPVFNHPVSFDLSGNQIIVGPAICSNVVEIPQSECHALVHFYYSTDGKNWKDNTGWNMTNAPCDWKGVSCSDGHVTQINLIDNQLKGYIPESIGNLNKLEKLYISKNQFSCDEIPSSLINDCRVDKVSTTTLISIAIGSAIAIGLAFLFLL</sequence>
<dbReference type="InterPro" id="IPR013210">
    <property type="entry name" value="LRR_N_plant-typ"/>
</dbReference>
<dbReference type="InterPro" id="IPR002035">
    <property type="entry name" value="VWF_A"/>
</dbReference>
<dbReference type="PANTHER" id="PTHR48010:SF58">
    <property type="entry name" value="RECEPTOR PROTEIN KINASE-LIKE PROTEIN ZAR1"/>
    <property type="match status" value="1"/>
</dbReference>
<reference evidence="6 7" key="1">
    <citation type="journal article" date="2016" name="Front. Microbiol.">
        <title>Single-Cell (Meta-)Genomics of a Dimorphic Candidatus Thiomargarita nelsonii Reveals Genomic Plasticity.</title>
        <authorList>
            <person name="Flood B.E."/>
            <person name="Fliss P."/>
            <person name="Jones D.S."/>
            <person name="Dick G.J."/>
            <person name="Jain S."/>
            <person name="Kaster A.K."/>
            <person name="Winkel M."/>
            <person name="Mussmann M."/>
            <person name="Bailey J."/>
        </authorList>
    </citation>
    <scope>NUCLEOTIDE SEQUENCE [LARGE SCALE GENOMIC DNA]</scope>
    <source>
        <strain evidence="6">Hydrate Ridge</strain>
    </source>
</reference>
<dbReference type="PRINTS" id="PR00453">
    <property type="entry name" value="VWFADOMAIN"/>
</dbReference>
<dbReference type="SUPFAM" id="SSF52058">
    <property type="entry name" value="L domain-like"/>
    <property type="match status" value="2"/>
</dbReference>
<dbReference type="Pfam" id="PF08263">
    <property type="entry name" value="LRRNT_2"/>
    <property type="match status" value="2"/>
</dbReference>
<feature type="domain" description="VWFA" evidence="5">
    <location>
        <begin position="25"/>
        <end position="204"/>
    </location>
</feature>
<keyword evidence="4" id="KW-0732">Signal</keyword>
<evidence type="ECO:0000256" key="1">
    <source>
        <dbReference type="ARBA" id="ARBA00022614"/>
    </source>
</evidence>
<dbReference type="Proteomes" id="UP000030428">
    <property type="component" value="Unassembled WGS sequence"/>
</dbReference>
<evidence type="ECO:0000313" key="6">
    <source>
        <dbReference type="EMBL" id="KHD08016.1"/>
    </source>
</evidence>
<dbReference type="InterPro" id="IPR036465">
    <property type="entry name" value="vWFA_dom_sf"/>
</dbReference>
<dbReference type="SMART" id="SM00369">
    <property type="entry name" value="LRR_TYP"/>
    <property type="match status" value="4"/>
</dbReference>
<evidence type="ECO:0000256" key="3">
    <source>
        <dbReference type="SAM" id="Phobius"/>
    </source>
</evidence>
<dbReference type="InterPro" id="IPR010607">
    <property type="entry name" value="DUF1194"/>
</dbReference>
<feature type="transmembrane region" description="Helical" evidence="3">
    <location>
        <begin position="504"/>
        <end position="522"/>
    </location>
</feature>
<dbReference type="SUPFAM" id="SSF53300">
    <property type="entry name" value="vWA-like"/>
    <property type="match status" value="1"/>
</dbReference>
<name>A0A0A6RVV9_9GAMM</name>
<dbReference type="InterPro" id="IPR032675">
    <property type="entry name" value="LRR_dom_sf"/>
</dbReference>
<dbReference type="PANTHER" id="PTHR48010">
    <property type="entry name" value="OS05G0588300 PROTEIN"/>
    <property type="match status" value="1"/>
</dbReference>
<dbReference type="Gene3D" id="3.40.50.410">
    <property type="entry name" value="von Willebrand factor, type A domain"/>
    <property type="match status" value="1"/>
</dbReference>
<accession>A0A0A6RVV9</accession>
<dbReference type="InterPro" id="IPR003591">
    <property type="entry name" value="Leu-rich_rpt_typical-subtyp"/>
</dbReference>
<dbReference type="Pfam" id="PF06707">
    <property type="entry name" value="DUF1194"/>
    <property type="match status" value="1"/>
</dbReference>
<comment type="caution">
    <text evidence="6">The sequence shown here is derived from an EMBL/GenBank/DDBJ whole genome shotgun (WGS) entry which is preliminary data.</text>
</comment>
<keyword evidence="1" id="KW-0433">Leucine-rich repeat</keyword>
<evidence type="ECO:0000313" key="7">
    <source>
        <dbReference type="Proteomes" id="UP000030428"/>
    </source>
</evidence>
<dbReference type="PROSITE" id="PS50234">
    <property type="entry name" value="VWFA"/>
    <property type="match status" value="1"/>
</dbReference>
<dbReference type="InterPro" id="IPR001611">
    <property type="entry name" value="Leu-rich_rpt"/>
</dbReference>
<dbReference type="SMART" id="SM00327">
    <property type="entry name" value="VWA"/>
    <property type="match status" value="1"/>
</dbReference>
<dbReference type="Gene3D" id="3.80.10.10">
    <property type="entry name" value="Ribonuclease Inhibitor"/>
    <property type="match status" value="2"/>
</dbReference>
<dbReference type="Pfam" id="PF13855">
    <property type="entry name" value="LRR_8"/>
    <property type="match status" value="2"/>
</dbReference>
<dbReference type="CDD" id="cd01450">
    <property type="entry name" value="vWFA_subfamily_ECM"/>
    <property type="match status" value="1"/>
</dbReference>
<keyword evidence="7" id="KW-1185">Reference proteome</keyword>
<keyword evidence="3" id="KW-1133">Transmembrane helix</keyword>
<dbReference type="EMBL" id="JSZA02000005">
    <property type="protein sequence ID" value="KHD08016.1"/>
    <property type="molecule type" value="Genomic_DNA"/>
</dbReference>
<organism evidence="6 7">
    <name type="scientific">Candidatus Thiomargarita nelsonii</name>
    <dbReference type="NCBI Taxonomy" id="1003181"/>
    <lineage>
        <taxon>Bacteria</taxon>
        <taxon>Pseudomonadati</taxon>
        <taxon>Pseudomonadota</taxon>
        <taxon>Gammaproteobacteria</taxon>
        <taxon>Thiotrichales</taxon>
        <taxon>Thiotrichaceae</taxon>
        <taxon>Thiomargarita</taxon>
    </lineage>
</organism>
<evidence type="ECO:0000259" key="5">
    <source>
        <dbReference type="PROSITE" id="PS50234"/>
    </source>
</evidence>
<dbReference type="FunFam" id="3.80.10.10:FF:000363">
    <property type="entry name" value="Leucine-rich repeat family protein"/>
    <property type="match status" value="1"/>
</dbReference>
<dbReference type="AlphaFoldDB" id="A0A0A6RVV9"/>
<keyword evidence="3" id="KW-0812">Transmembrane</keyword>
<feature type="chain" id="PRO_5002022301" description="VWFA domain-containing protein" evidence="4">
    <location>
        <begin position="21"/>
        <end position="523"/>
    </location>
</feature>
<dbReference type="InterPro" id="IPR050994">
    <property type="entry name" value="At_inactive_RLKs"/>
</dbReference>
<keyword evidence="3" id="KW-0472">Membrane</keyword>
<protein>
    <recommendedName>
        <fullName evidence="5">VWFA domain-containing protein</fullName>
    </recommendedName>
</protein>
<feature type="signal peptide" evidence="4">
    <location>
        <begin position="1"/>
        <end position="20"/>
    </location>
</feature>